<sequence length="251" mass="26628">MSSVPDAVRAPFPGEEVLTARELYRFYRAGEEETLALRGVSLSVGRGETVAVVGPSGSGKSTLLSCLAGLDEPSGGEVHVNGVRISHRPETERARLRARHIGVLLQARNLLPHLSVRDNILLAQHASGRRPAIPWQELLGQVGLPARAHALPRQLSGGEVARAGLAVALANTPAVLLADEPTGELDGGTEQLVLTMLRDRAADDCAVLIVTHSAEAVRIADRVITLTDGRTGSTSTADIRPERQEQGHVRG</sequence>
<keyword evidence="2" id="KW-0813">Transport</keyword>
<dbReference type="EMBL" id="CP032698">
    <property type="protein sequence ID" value="AYG81925.1"/>
    <property type="molecule type" value="Genomic_DNA"/>
</dbReference>
<accession>A0A387HDJ0</accession>
<dbReference type="OrthoDB" id="9097991at2"/>
<protein>
    <submittedName>
        <fullName evidence="7">Putative ABC transporter ATP-binding protein</fullName>
    </submittedName>
</protein>
<comment type="similarity">
    <text evidence="1">Belongs to the ABC transporter superfamily.</text>
</comment>
<reference evidence="7 8" key="1">
    <citation type="submission" date="2018-10" db="EMBL/GenBank/DDBJ databases">
        <title>Relationship between Morphology and Antimicrobial Activity in Streptomyces.</title>
        <authorList>
            <person name="Kang H.J."/>
            <person name="Kim S.B."/>
        </authorList>
    </citation>
    <scope>NUCLEOTIDE SEQUENCE [LARGE SCALE GENOMIC DNA]</scope>
    <source>
        <strain evidence="7 8">BH38</strain>
    </source>
</reference>
<dbReference type="PROSITE" id="PS50893">
    <property type="entry name" value="ABC_TRANSPORTER_2"/>
    <property type="match status" value="1"/>
</dbReference>
<keyword evidence="8" id="KW-1185">Reference proteome</keyword>
<dbReference type="GO" id="GO:0022857">
    <property type="term" value="F:transmembrane transporter activity"/>
    <property type="evidence" value="ECO:0007669"/>
    <property type="project" value="TreeGrafter"/>
</dbReference>
<dbReference type="InterPro" id="IPR003593">
    <property type="entry name" value="AAA+_ATPase"/>
</dbReference>
<gene>
    <name evidence="7" type="ORF">DWB77_04092</name>
</gene>
<evidence type="ECO:0000313" key="7">
    <source>
        <dbReference type="EMBL" id="AYG81925.1"/>
    </source>
</evidence>
<organism evidence="7 8">
    <name type="scientific">Streptomyces hundungensis</name>
    <dbReference type="NCBI Taxonomy" id="1077946"/>
    <lineage>
        <taxon>Bacteria</taxon>
        <taxon>Bacillati</taxon>
        <taxon>Actinomycetota</taxon>
        <taxon>Actinomycetes</taxon>
        <taxon>Kitasatosporales</taxon>
        <taxon>Streptomycetaceae</taxon>
        <taxon>Streptomyces</taxon>
    </lineage>
</organism>
<evidence type="ECO:0000313" key="8">
    <source>
        <dbReference type="Proteomes" id="UP000271554"/>
    </source>
</evidence>
<dbReference type="PANTHER" id="PTHR24220">
    <property type="entry name" value="IMPORT ATP-BINDING PROTEIN"/>
    <property type="match status" value="1"/>
</dbReference>
<dbReference type="InterPro" id="IPR027417">
    <property type="entry name" value="P-loop_NTPase"/>
</dbReference>
<dbReference type="GO" id="GO:0005886">
    <property type="term" value="C:plasma membrane"/>
    <property type="evidence" value="ECO:0007669"/>
    <property type="project" value="TreeGrafter"/>
</dbReference>
<dbReference type="InterPro" id="IPR003439">
    <property type="entry name" value="ABC_transporter-like_ATP-bd"/>
</dbReference>
<evidence type="ECO:0000256" key="2">
    <source>
        <dbReference type="ARBA" id="ARBA00022448"/>
    </source>
</evidence>
<dbReference type="SMART" id="SM00382">
    <property type="entry name" value="AAA"/>
    <property type="match status" value="1"/>
</dbReference>
<feature type="region of interest" description="Disordered" evidence="5">
    <location>
        <begin position="229"/>
        <end position="251"/>
    </location>
</feature>
<dbReference type="GO" id="GO:0016887">
    <property type="term" value="F:ATP hydrolysis activity"/>
    <property type="evidence" value="ECO:0007669"/>
    <property type="project" value="InterPro"/>
</dbReference>
<name>A0A387HDJ0_9ACTN</name>
<dbReference type="CDD" id="cd03255">
    <property type="entry name" value="ABC_MJ0796_LolCDE_FtsE"/>
    <property type="match status" value="1"/>
</dbReference>
<dbReference type="Gene3D" id="3.40.50.300">
    <property type="entry name" value="P-loop containing nucleotide triphosphate hydrolases"/>
    <property type="match status" value="1"/>
</dbReference>
<dbReference type="AlphaFoldDB" id="A0A387HDJ0"/>
<dbReference type="Pfam" id="PF00005">
    <property type="entry name" value="ABC_tran"/>
    <property type="match status" value="1"/>
</dbReference>
<keyword evidence="4 7" id="KW-0067">ATP-binding</keyword>
<dbReference type="PANTHER" id="PTHR24220:SF689">
    <property type="entry name" value="LIPOPROTEIN-RELEASING SYSTEM ATP-BINDING PROTEIN LOLD"/>
    <property type="match status" value="1"/>
</dbReference>
<dbReference type="InterPro" id="IPR017911">
    <property type="entry name" value="MacB-like_ATP-bd"/>
</dbReference>
<dbReference type="InterPro" id="IPR015854">
    <property type="entry name" value="ABC_transpr_LolD-like"/>
</dbReference>
<dbReference type="Proteomes" id="UP000271554">
    <property type="component" value="Chromosome"/>
</dbReference>
<dbReference type="GO" id="GO:0005524">
    <property type="term" value="F:ATP binding"/>
    <property type="evidence" value="ECO:0007669"/>
    <property type="project" value="UniProtKB-KW"/>
</dbReference>
<evidence type="ECO:0000256" key="4">
    <source>
        <dbReference type="ARBA" id="ARBA00022840"/>
    </source>
</evidence>
<feature type="compositionally biased region" description="Basic and acidic residues" evidence="5">
    <location>
        <begin position="239"/>
        <end position="251"/>
    </location>
</feature>
<keyword evidence="3" id="KW-0547">Nucleotide-binding</keyword>
<dbReference type="RefSeq" id="WP_120722596.1">
    <property type="nucleotide sequence ID" value="NZ_CP032698.1"/>
</dbReference>
<proteinExistence type="inferred from homology"/>
<evidence type="ECO:0000259" key="6">
    <source>
        <dbReference type="PROSITE" id="PS50893"/>
    </source>
</evidence>
<evidence type="ECO:0000256" key="5">
    <source>
        <dbReference type="SAM" id="MobiDB-lite"/>
    </source>
</evidence>
<dbReference type="KEGG" id="shun:DWB77_04092"/>
<dbReference type="SUPFAM" id="SSF52540">
    <property type="entry name" value="P-loop containing nucleoside triphosphate hydrolases"/>
    <property type="match status" value="1"/>
</dbReference>
<evidence type="ECO:0000256" key="1">
    <source>
        <dbReference type="ARBA" id="ARBA00005417"/>
    </source>
</evidence>
<feature type="domain" description="ABC transporter" evidence="6">
    <location>
        <begin position="18"/>
        <end position="249"/>
    </location>
</feature>
<evidence type="ECO:0000256" key="3">
    <source>
        <dbReference type="ARBA" id="ARBA00022741"/>
    </source>
</evidence>